<gene>
    <name evidence="4" type="ORF">POTOM_059582</name>
</gene>
<feature type="compositionally biased region" description="Polar residues" evidence="2">
    <location>
        <begin position="485"/>
        <end position="495"/>
    </location>
</feature>
<feature type="compositionally biased region" description="Polar residues" evidence="2">
    <location>
        <begin position="538"/>
        <end position="549"/>
    </location>
</feature>
<feature type="compositionally biased region" description="Basic and acidic residues" evidence="2">
    <location>
        <begin position="603"/>
        <end position="618"/>
    </location>
</feature>
<feature type="compositionally biased region" description="Polar residues" evidence="2">
    <location>
        <begin position="212"/>
        <end position="233"/>
    </location>
</feature>
<evidence type="ECO:0000256" key="3">
    <source>
        <dbReference type="SAM" id="Phobius"/>
    </source>
</evidence>
<keyword evidence="3" id="KW-0812">Transmembrane</keyword>
<evidence type="ECO:0000313" key="5">
    <source>
        <dbReference type="Proteomes" id="UP000886885"/>
    </source>
</evidence>
<name>A0A8X7XQ76_POPTO</name>
<evidence type="ECO:0000313" key="4">
    <source>
        <dbReference type="EMBL" id="KAG6738043.1"/>
    </source>
</evidence>
<feature type="region of interest" description="Disordered" evidence="2">
    <location>
        <begin position="485"/>
        <end position="504"/>
    </location>
</feature>
<proteinExistence type="predicted"/>
<feature type="compositionally biased region" description="Polar residues" evidence="2">
    <location>
        <begin position="340"/>
        <end position="350"/>
    </location>
</feature>
<feature type="compositionally biased region" description="Basic and acidic residues" evidence="2">
    <location>
        <begin position="359"/>
        <end position="378"/>
    </location>
</feature>
<feature type="compositionally biased region" description="Basic and acidic residues" evidence="2">
    <location>
        <begin position="579"/>
        <end position="596"/>
    </location>
</feature>
<dbReference type="EMBL" id="JAAWWB010000038">
    <property type="protein sequence ID" value="KAG6738043.1"/>
    <property type="molecule type" value="Genomic_DNA"/>
</dbReference>
<keyword evidence="3" id="KW-0472">Membrane</keyword>
<reference evidence="4" key="1">
    <citation type="journal article" date="2020" name="bioRxiv">
        <title>Hybrid origin of Populus tomentosa Carr. identified through genome sequencing and phylogenomic analysis.</title>
        <authorList>
            <person name="An X."/>
            <person name="Gao K."/>
            <person name="Chen Z."/>
            <person name="Li J."/>
            <person name="Yang X."/>
            <person name="Yang X."/>
            <person name="Zhou J."/>
            <person name="Guo T."/>
            <person name="Zhao T."/>
            <person name="Huang S."/>
            <person name="Miao D."/>
            <person name="Khan W.U."/>
            <person name="Rao P."/>
            <person name="Ye M."/>
            <person name="Lei B."/>
            <person name="Liao W."/>
            <person name="Wang J."/>
            <person name="Ji L."/>
            <person name="Li Y."/>
            <person name="Guo B."/>
            <person name="Mustafa N.S."/>
            <person name="Li S."/>
            <person name="Yun Q."/>
            <person name="Keller S.R."/>
            <person name="Mao J."/>
            <person name="Zhang R."/>
            <person name="Strauss S.H."/>
        </authorList>
    </citation>
    <scope>NUCLEOTIDE SEQUENCE</scope>
    <source>
        <strain evidence="4">GM15</strain>
        <tissue evidence="4">Leaf</tissue>
    </source>
</reference>
<feature type="coiled-coil region" evidence="1">
    <location>
        <begin position="103"/>
        <end position="203"/>
    </location>
</feature>
<feature type="region of interest" description="Disordered" evidence="2">
    <location>
        <begin position="251"/>
        <end position="381"/>
    </location>
</feature>
<dbReference type="OrthoDB" id="656845at2759"/>
<sequence>MAAGGAHKGNSNGNRGRPYGLMLLLAFGAALLGVMVLHKFRERRIFNLLVKEKDRELMSLQLILQVPRSSPHLSLCLSLSSMHVSTFEVFLALKVVTSFLFHTQKERERSKEMKRKAEEMKGKIYSLRTQKMELDRRQLEMQSTIDSIKDEQKIMESALEEKQNEIKMLREMNIDAEKGNLQMADLIESLKQKEAEIDELKHHLEYPAKKWSVSTDDPSSPPINTTVSSNMVNEGNIEVDKSKEEEFQLHETANDGNGLDSRGNGGNSTSTNLEKQGDTAIVENASESRVGIADRREVSEEKESQKLDGSRNGSSIGIDKDQEYENESSQGKRASGAGEENNTSNATETIVSRIGRASKTADAHNDEKSWDTEEHKFNLDGQPGIENVQEAEDRQETLRGGAKLEMVDNSRSRGKERYRHASRVRGKRRTVVARNRLLESRNNVNNVAEKTRNRKFPMDDQGRLIYREGGRASIDGTAEEITKAVGSSETKSIVHQNHEDSKDLENKLGEDRINQQMSEVHETMKRLPVAHDAKVLTNGSLDGQLSNIRSNDRKQSLDEDQQARGTEESQNSSNMNTKENSDEQVKNISKHERQEQMEDSDVEHETDASAGDFYKESVSDLEEDKEEYREETDESDFSLITSI</sequence>
<keyword evidence="5" id="KW-1185">Reference proteome</keyword>
<comment type="caution">
    <text evidence="4">The sequence shown here is derived from an EMBL/GenBank/DDBJ whole genome shotgun (WGS) entry which is preliminary data.</text>
</comment>
<feature type="region of interest" description="Disordered" evidence="2">
    <location>
        <begin position="211"/>
        <end position="233"/>
    </location>
</feature>
<dbReference type="AlphaFoldDB" id="A0A8X7XQ76"/>
<dbReference type="PANTHER" id="PTHR36143:SF4">
    <property type="entry name" value="OS08G0177500 PROTEIN"/>
    <property type="match status" value="1"/>
</dbReference>
<keyword evidence="3" id="KW-1133">Transmembrane helix</keyword>
<accession>A0A8X7XQ76</accession>
<feature type="compositionally biased region" description="Acidic residues" evidence="2">
    <location>
        <begin position="619"/>
        <end position="636"/>
    </location>
</feature>
<dbReference type="Proteomes" id="UP000886885">
    <property type="component" value="Chromosome 19D"/>
</dbReference>
<feature type="compositionally biased region" description="Basic and acidic residues" evidence="2">
    <location>
        <begin position="550"/>
        <end position="567"/>
    </location>
</feature>
<feature type="region of interest" description="Disordered" evidence="2">
    <location>
        <begin position="538"/>
        <end position="643"/>
    </location>
</feature>
<protein>
    <submittedName>
        <fullName evidence="4">Uncharacterized protein</fullName>
    </submittedName>
</protein>
<dbReference type="PANTHER" id="PTHR36143">
    <property type="entry name" value="OS08G0177500 PROTEIN"/>
    <property type="match status" value="1"/>
</dbReference>
<organism evidence="4 5">
    <name type="scientific">Populus tomentosa</name>
    <name type="common">Chinese white poplar</name>
    <dbReference type="NCBI Taxonomy" id="118781"/>
    <lineage>
        <taxon>Eukaryota</taxon>
        <taxon>Viridiplantae</taxon>
        <taxon>Streptophyta</taxon>
        <taxon>Embryophyta</taxon>
        <taxon>Tracheophyta</taxon>
        <taxon>Spermatophyta</taxon>
        <taxon>Magnoliopsida</taxon>
        <taxon>eudicotyledons</taxon>
        <taxon>Gunneridae</taxon>
        <taxon>Pentapetalae</taxon>
        <taxon>rosids</taxon>
        <taxon>fabids</taxon>
        <taxon>Malpighiales</taxon>
        <taxon>Salicaceae</taxon>
        <taxon>Saliceae</taxon>
        <taxon>Populus</taxon>
    </lineage>
</organism>
<evidence type="ECO:0000256" key="2">
    <source>
        <dbReference type="SAM" id="MobiDB-lite"/>
    </source>
</evidence>
<feature type="compositionally biased region" description="Polar residues" evidence="2">
    <location>
        <begin position="568"/>
        <end position="578"/>
    </location>
</feature>
<feature type="compositionally biased region" description="Basic and acidic residues" evidence="2">
    <location>
        <begin position="292"/>
        <end position="309"/>
    </location>
</feature>
<keyword evidence="1" id="KW-0175">Coiled coil</keyword>
<feature type="transmembrane region" description="Helical" evidence="3">
    <location>
        <begin position="19"/>
        <end position="37"/>
    </location>
</feature>
<evidence type="ECO:0000256" key="1">
    <source>
        <dbReference type="SAM" id="Coils"/>
    </source>
</evidence>